<evidence type="ECO:0000259" key="9">
    <source>
        <dbReference type="PROSITE" id="PS50885"/>
    </source>
</evidence>
<dbReference type="SMART" id="SM00044">
    <property type="entry name" value="CYCc"/>
    <property type="match status" value="1"/>
</dbReference>
<keyword evidence="3" id="KW-1003">Cell membrane</keyword>
<evidence type="ECO:0000256" key="1">
    <source>
        <dbReference type="ARBA" id="ARBA00004651"/>
    </source>
</evidence>
<comment type="similarity">
    <text evidence="2">Belongs to the adenylyl cyclase class-3 family.</text>
</comment>
<gene>
    <name evidence="10" type="ORF">EFK50_11255</name>
</gene>
<dbReference type="CDD" id="cd07302">
    <property type="entry name" value="CHD"/>
    <property type="match status" value="1"/>
</dbReference>
<evidence type="ECO:0000259" key="8">
    <source>
        <dbReference type="PROSITE" id="PS50125"/>
    </source>
</evidence>
<proteinExistence type="inferred from homology"/>
<dbReference type="InterPro" id="IPR001054">
    <property type="entry name" value="A/G_cyclase"/>
</dbReference>
<dbReference type="RefSeq" id="WP_123227644.1">
    <property type="nucleotide sequence ID" value="NZ_RJSE01000007.1"/>
</dbReference>
<dbReference type="SMART" id="SM00304">
    <property type="entry name" value="HAMP"/>
    <property type="match status" value="1"/>
</dbReference>
<reference evidence="10 11" key="1">
    <citation type="submission" date="2018-11" db="EMBL/GenBank/DDBJ databases">
        <authorList>
            <person name="Li F."/>
        </authorList>
    </citation>
    <scope>NUCLEOTIDE SEQUENCE [LARGE SCALE GENOMIC DNA]</scope>
    <source>
        <strain evidence="10 11">Gsoil 097</strain>
    </source>
</reference>
<dbReference type="CDD" id="cd06225">
    <property type="entry name" value="HAMP"/>
    <property type="match status" value="1"/>
</dbReference>
<evidence type="ECO:0000256" key="5">
    <source>
        <dbReference type="ARBA" id="ARBA00022989"/>
    </source>
</evidence>
<dbReference type="Gene3D" id="6.10.340.10">
    <property type="match status" value="1"/>
</dbReference>
<keyword evidence="5 7" id="KW-1133">Transmembrane helix</keyword>
<dbReference type="PANTHER" id="PTHR43081:SF17">
    <property type="entry name" value="BLL5647 PROTEIN"/>
    <property type="match status" value="1"/>
</dbReference>
<dbReference type="InterPro" id="IPR050697">
    <property type="entry name" value="Adenylyl/Guanylyl_Cyclase_3/4"/>
</dbReference>
<evidence type="ECO:0000313" key="10">
    <source>
        <dbReference type="EMBL" id="RNL62348.1"/>
    </source>
</evidence>
<organism evidence="10 11">
    <name type="scientific">Nocardioides marmoriginsengisoli</name>
    <dbReference type="NCBI Taxonomy" id="661483"/>
    <lineage>
        <taxon>Bacteria</taxon>
        <taxon>Bacillati</taxon>
        <taxon>Actinomycetota</taxon>
        <taxon>Actinomycetes</taxon>
        <taxon>Propionibacteriales</taxon>
        <taxon>Nocardioidaceae</taxon>
        <taxon>Nocardioides</taxon>
    </lineage>
</organism>
<dbReference type="SUPFAM" id="SSF158472">
    <property type="entry name" value="HAMP domain-like"/>
    <property type="match status" value="1"/>
</dbReference>
<feature type="transmembrane region" description="Helical" evidence="7">
    <location>
        <begin position="124"/>
        <end position="145"/>
    </location>
</feature>
<sequence length="517" mass="54641">MSAGDRSQQQRAPFGSVLLGPEDQSPKRLRVRIQLLLTALLITTHLVGAGVVFVISVFVLPTQALNHASMISLAITVPTYVAAAVLVGGFWGTLSSLRGLRWALEGRDPTPAERRRALRTPLRLTLIQGGLWFVAFVIFSVQALIVQPDRAMGTGFAIVISGLVVSTIAYLQAEFVLRPIAARALSGRGRSRRGVTGVQARMLLFWGIGTAAPIVGLAVAAMVALTSAEMSKNRLAIIALALCGVVLVFGLMVTVLNARSVVAPIASVRNALDRVRTGDFDVEVTVFDGTELGLLQAGFNDMARGLREREAIRDMFGRHVGKEVADAAAHGEVVLGGETRVVSVLFIDLIGSTTYATERSPIEVVATLNRFLAVVVEEVDAQGGFVNKFIGDAALAIFGAPVEHPDHPTAALVAARRIATRLRTEVAEIEAGIGVATGEAVAGNIGDESRFEYTVIGDSVNSAARLCDLAKAVPGHVSVAAETVRLADAEEASSWVPDGEVVLRGRAEPTATARLRG</sequence>
<evidence type="ECO:0000313" key="11">
    <source>
        <dbReference type="Proteomes" id="UP000267128"/>
    </source>
</evidence>
<dbReference type="PROSITE" id="PS50125">
    <property type="entry name" value="GUANYLATE_CYCLASE_2"/>
    <property type="match status" value="1"/>
</dbReference>
<dbReference type="GO" id="GO:0005886">
    <property type="term" value="C:plasma membrane"/>
    <property type="evidence" value="ECO:0007669"/>
    <property type="project" value="UniProtKB-SubCell"/>
</dbReference>
<dbReference type="Proteomes" id="UP000267128">
    <property type="component" value="Unassembled WGS sequence"/>
</dbReference>
<feature type="transmembrane region" description="Helical" evidence="7">
    <location>
        <begin position="202"/>
        <end position="223"/>
    </location>
</feature>
<dbReference type="Gene3D" id="3.30.70.1230">
    <property type="entry name" value="Nucleotide cyclase"/>
    <property type="match status" value="1"/>
</dbReference>
<feature type="transmembrane region" description="Helical" evidence="7">
    <location>
        <begin position="157"/>
        <end position="181"/>
    </location>
</feature>
<keyword evidence="11" id="KW-1185">Reference proteome</keyword>
<dbReference type="SUPFAM" id="SSF55073">
    <property type="entry name" value="Nucleotide cyclase"/>
    <property type="match status" value="1"/>
</dbReference>
<comment type="subcellular location">
    <subcellularLocation>
        <location evidence="1">Cell membrane</location>
        <topology evidence="1">Multi-pass membrane protein</topology>
    </subcellularLocation>
</comment>
<dbReference type="GO" id="GO:0035556">
    <property type="term" value="P:intracellular signal transduction"/>
    <property type="evidence" value="ECO:0007669"/>
    <property type="project" value="InterPro"/>
</dbReference>
<dbReference type="PROSITE" id="PS50885">
    <property type="entry name" value="HAMP"/>
    <property type="match status" value="1"/>
</dbReference>
<feature type="transmembrane region" description="Helical" evidence="7">
    <location>
        <begin position="35"/>
        <end position="59"/>
    </location>
</feature>
<dbReference type="Pfam" id="PF00672">
    <property type="entry name" value="HAMP"/>
    <property type="match status" value="1"/>
</dbReference>
<name>A0A3N0CFX3_9ACTN</name>
<dbReference type="PANTHER" id="PTHR43081">
    <property type="entry name" value="ADENYLATE CYCLASE, TERMINAL-DIFFERENTIATION SPECIFIC-RELATED"/>
    <property type="match status" value="1"/>
</dbReference>
<dbReference type="Pfam" id="PF00211">
    <property type="entry name" value="Guanylate_cyc"/>
    <property type="match status" value="1"/>
</dbReference>
<feature type="transmembrane region" description="Helical" evidence="7">
    <location>
        <begin position="71"/>
        <end position="94"/>
    </location>
</feature>
<feature type="domain" description="HAMP" evidence="9">
    <location>
        <begin position="259"/>
        <end position="311"/>
    </location>
</feature>
<dbReference type="InterPro" id="IPR029787">
    <property type="entry name" value="Nucleotide_cyclase"/>
</dbReference>
<accession>A0A3N0CFX3</accession>
<dbReference type="InterPro" id="IPR003660">
    <property type="entry name" value="HAMP_dom"/>
</dbReference>
<evidence type="ECO:0000256" key="6">
    <source>
        <dbReference type="ARBA" id="ARBA00023136"/>
    </source>
</evidence>
<protein>
    <submittedName>
        <fullName evidence="10">Adenylate/guanylate cyclase domain-containing protein</fullName>
    </submittedName>
</protein>
<evidence type="ECO:0000256" key="7">
    <source>
        <dbReference type="SAM" id="Phobius"/>
    </source>
</evidence>
<dbReference type="GO" id="GO:0006171">
    <property type="term" value="P:cAMP biosynthetic process"/>
    <property type="evidence" value="ECO:0007669"/>
    <property type="project" value="TreeGrafter"/>
</dbReference>
<dbReference type="GO" id="GO:0004016">
    <property type="term" value="F:adenylate cyclase activity"/>
    <property type="evidence" value="ECO:0007669"/>
    <property type="project" value="UniProtKB-ARBA"/>
</dbReference>
<keyword evidence="6 7" id="KW-0472">Membrane</keyword>
<comment type="caution">
    <text evidence="10">The sequence shown here is derived from an EMBL/GenBank/DDBJ whole genome shotgun (WGS) entry which is preliminary data.</text>
</comment>
<feature type="transmembrane region" description="Helical" evidence="7">
    <location>
        <begin position="235"/>
        <end position="256"/>
    </location>
</feature>
<evidence type="ECO:0000256" key="3">
    <source>
        <dbReference type="ARBA" id="ARBA00022475"/>
    </source>
</evidence>
<evidence type="ECO:0000256" key="4">
    <source>
        <dbReference type="ARBA" id="ARBA00022692"/>
    </source>
</evidence>
<dbReference type="OrthoDB" id="368920at2"/>
<keyword evidence="4 7" id="KW-0812">Transmembrane</keyword>
<evidence type="ECO:0000256" key="2">
    <source>
        <dbReference type="ARBA" id="ARBA00005381"/>
    </source>
</evidence>
<dbReference type="AlphaFoldDB" id="A0A3N0CFX3"/>
<dbReference type="EMBL" id="RJSE01000007">
    <property type="protein sequence ID" value="RNL62348.1"/>
    <property type="molecule type" value="Genomic_DNA"/>
</dbReference>
<feature type="domain" description="Guanylate cyclase" evidence="8">
    <location>
        <begin position="343"/>
        <end position="467"/>
    </location>
</feature>